<organism evidence="5 6">
    <name type="scientific">Sutcliffiella horikoshii</name>
    <dbReference type="NCBI Taxonomy" id="79883"/>
    <lineage>
        <taxon>Bacteria</taxon>
        <taxon>Bacillati</taxon>
        <taxon>Bacillota</taxon>
        <taxon>Bacilli</taxon>
        <taxon>Bacillales</taxon>
        <taxon>Bacillaceae</taxon>
        <taxon>Sutcliffiella</taxon>
    </lineage>
</organism>
<dbReference type="AlphaFoldDB" id="A0A5D4T8H3"/>
<dbReference type="InterPro" id="IPR036390">
    <property type="entry name" value="WH_DNA-bd_sf"/>
</dbReference>
<evidence type="ECO:0000313" key="6">
    <source>
        <dbReference type="Proteomes" id="UP000322524"/>
    </source>
</evidence>
<dbReference type="RefSeq" id="WP_148986314.1">
    <property type="nucleotide sequence ID" value="NZ_VTEV01000001.1"/>
</dbReference>
<gene>
    <name evidence="5" type="ORF">FZC76_00450</name>
</gene>
<dbReference type="Gene3D" id="1.10.10.10">
    <property type="entry name" value="Winged helix-like DNA-binding domain superfamily/Winged helix DNA-binding domain"/>
    <property type="match status" value="1"/>
</dbReference>
<dbReference type="OrthoDB" id="9791143at2"/>
<comment type="caution">
    <text evidence="5">The sequence shown here is derived from an EMBL/GenBank/DDBJ whole genome shotgun (WGS) entry which is preliminary data.</text>
</comment>
<dbReference type="Proteomes" id="UP000322524">
    <property type="component" value="Unassembled WGS sequence"/>
</dbReference>
<proteinExistence type="predicted"/>
<dbReference type="PANTHER" id="PTHR33204">
    <property type="entry name" value="TRANSCRIPTIONAL REGULATOR, MARR FAMILY"/>
    <property type="match status" value="1"/>
</dbReference>
<evidence type="ECO:0000256" key="1">
    <source>
        <dbReference type="ARBA" id="ARBA00023015"/>
    </source>
</evidence>
<dbReference type="InterPro" id="IPR002577">
    <property type="entry name" value="HTH_HxlR"/>
</dbReference>
<dbReference type="GO" id="GO:0003677">
    <property type="term" value="F:DNA binding"/>
    <property type="evidence" value="ECO:0007669"/>
    <property type="project" value="UniProtKB-KW"/>
</dbReference>
<keyword evidence="2" id="KW-0238">DNA-binding</keyword>
<dbReference type="PANTHER" id="PTHR33204:SF29">
    <property type="entry name" value="TRANSCRIPTIONAL REGULATOR"/>
    <property type="match status" value="1"/>
</dbReference>
<accession>A0A5D4T8H3</accession>
<sequence length="117" mass="13590">MKKYNIPVEAALEVIGGKWKVVILCHLIKSKRRTSELKRLMPTITQKMLTQQLRELESDGVVNRIIYNQVPPKVEYELTDYGWSLKPALDMLCAWGEHHIEKTCPDKELVLIDTNEK</sequence>
<reference evidence="5 6" key="1">
    <citation type="submission" date="2019-08" db="EMBL/GenBank/DDBJ databases">
        <title>Bacillus genomes from the desert of Cuatro Cienegas, Coahuila.</title>
        <authorList>
            <person name="Olmedo-Alvarez G."/>
        </authorList>
    </citation>
    <scope>NUCLEOTIDE SEQUENCE [LARGE SCALE GENOMIC DNA]</scope>
    <source>
        <strain evidence="5 6">CH28_1T</strain>
    </source>
</reference>
<dbReference type="SUPFAM" id="SSF46785">
    <property type="entry name" value="Winged helix' DNA-binding domain"/>
    <property type="match status" value="1"/>
</dbReference>
<name>A0A5D4T8H3_9BACI</name>
<evidence type="ECO:0000259" key="4">
    <source>
        <dbReference type="PROSITE" id="PS51118"/>
    </source>
</evidence>
<evidence type="ECO:0000256" key="2">
    <source>
        <dbReference type="ARBA" id="ARBA00023125"/>
    </source>
</evidence>
<dbReference type="Pfam" id="PF01638">
    <property type="entry name" value="HxlR"/>
    <property type="match status" value="1"/>
</dbReference>
<keyword evidence="1" id="KW-0805">Transcription regulation</keyword>
<dbReference type="EMBL" id="VTEV01000001">
    <property type="protein sequence ID" value="TYS70404.1"/>
    <property type="molecule type" value="Genomic_DNA"/>
</dbReference>
<dbReference type="PROSITE" id="PS51118">
    <property type="entry name" value="HTH_HXLR"/>
    <property type="match status" value="1"/>
</dbReference>
<dbReference type="InterPro" id="IPR036388">
    <property type="entry name" value="WH-like_DNA-bd_sf"/>
</dbReference>
<keyword evidence="3" id="KW-0804">Transcription</keyword>
<protein>
    <submittedName>
        <fullName evidence="5">Winged helix-turn-helix transcriptional regulator</fullName>
    </submittedName>
</protein>
<evidence type="ECO:0000256" key="3">
    <source>
        <dbReference type="ARBA" id="ARBA00023163"/>
    </source>
</evidence>
<feature type="domain" description="HTH hxlR-type" evidence="4">
    <location>
        <begin position="6"/>
        <end position="104"/>
    </location>
</feature>
<evidence type="ECO:0000313" key="5">
    <source>
        <dbReference type="EMBL" id="TYS70404.1"/>
    </source>
</evidence>